<sequence>RCNKQPSITKTCNNDRQQTIWRPLSSNRPAESIDPTIQESMIYKSQQRTNINDHKQRYQTINTAYLYHH</sequence>
<evidence type="ECO:0000313" key="1">
    <source>
        <dbReference type="EMBL" id="CAF4419405.1"/>
    </source>
</evidence>
<dbReference type="EMBL" id="CAJOAY010030465">
    <property type="protein sequence ID" value="CAF4419405.1"/>
    <property type="molecule type" value="Genomic_DNA"/>
</dbReference>
<dbReference type="Proteomes" id="UP000663881">
    <property type="component" value="Unassembled WGS sequence"/>
</dbReference>
<feature type="non-terminal residue" evidence="1">
    <location>
        <position position="1"/>
    </location>
</feature>
<protein>
    <submittedName>
        <fullName evidence="1">Uncharacterized protein</fullName>
    </submittedName>
</protein>
<dbReference type="AlphaFoldDB" id="A0A820QCF0"/>
<comment type="caution">
    <text evidence="1">The sequence shown here is derived from an EMBL/GenBank/DDBJ whole genome shotgun (WGS) entry which is preliminary data.</text>
</comment>
<reference evidence="1" key="1">
    <citation type="submission" date="2021-02" db="EMBL/GenBank/DDBJ databases">
        <authorList>
            <person name="Nowell W R."/>
        </authorList>
    </citation>
    <scope>NUCLEOTIDE SEQUENCE</scope>
</reference>
<organism evidence="1 2">
    <name type="scientific">Adineta steineri</name>
    <dbReference type="NCBI Taxonomy" id="433720"/>
    <lineage>
        <taxon>Eukaryota</taxon>
        <taxon>Metazoa</taxon>
        <taxon>Spiralia</taxon>
        <taxon>Gnathifera</taxon>
        <taxon>Rotifera</taxon>
        <taxon>Eurotatoria</taxon>
        <taxon>Bdelloidea</taxon>
        <taxon>Adinetida</taxon>
        <taxon>Adinetidae</taxon>
        <taxon>Adineta</taxon>
    </lineage>
</organism>
<gene>
    <name evidence="1" type="ORF">OKA104_LOCUS52430</name>
</gene>
<evidence type="ECO:0000313" key="2">
    <source>
        <dbReference type="Proteomes" id="UP000663881"/>
    </source>
</evidence>
<name>A0A820QCF0_9BILA</name>
<proteinExistence type="predicted"/>
<accession>A0A820QCF0</accession>